<proteinExistence type="predicted"/>
<sequence length="195" mass="21689">MKKLLIIIALVGAAVWQHDQNRVTEQSDGVVAGTDPVQRNLSGEQTFNFEGYRVTPLAGFSLKARVLARKKYSLGREGKLSPLDLALGWGPMSDNEVLDKIDISQSNRFYHWRTRQLPIPKKEIIRHSANMHMIPSSAHIADQLAEVRKGDVVAITGQLVKISSDDGWRWQSSLSRTDTGGGACELVWVKEVSIL</sequence>
<gene>
    <name evidence="1" type="ORF">MNBD_GAMMA15-1378</name>
</gene>
<dbReference type="EMBL" id="UOFN01000126">
    <property type="protein sequence ID" value="VAW80319.1"/>
    <property type="molecule type" value="Genomic_DNA"/>
</dbReference>
<reference evidence="1" key="1">
    <citation type="submission" date="2018-06" db="EMBL/GenBank/DDBJ databases">
        <authorList>
            <person name="Zhirakovskaya E."/>
        </authorList>
    </citation>
    <scope>NUCLEOTIDE SEQUENCE</scope>
</reference>
<protein>
    <submittedName>
        <fullName evidence="1">Uncharacterized protein</fullName>
    </submittedName>
</protein>
<accession>A0A3B0Z1J6</accession>
<evidence type="ECO:0000313" key="1">
    <source>
        <dbReference type="EMBL" id="VAW80319.1"/>
    </source>
</evidence>
<dbReference type="AlphaFoldDB" id="A0A3B0Z1J6"/>
<organism evidence="1">
    <name type="scientific">hydrothermal vent metagenome</name>
    <dbReference type="NCBI Taxonomy" id="652676"/>
    <lineage>
        <taxon>unclassified sequences</taxon>
        <taxon>metagenomes</taxon>
        <taxon>ecological metagenomes</taxon>
    </lineage>
</organism>
<name>A0A3B0Z1J6_9ZZZZ</name>